<reference evidence="3" key="2">
    <citation type="submission" date="2024-04" db="EMBL/GenBank/DDBJ databases">
        <authorList>
            <person name="Chen Y."/>
            <person name="Shah S."/>
            <person name="Dougan E. K."/>
            <person name="Thang M."/>
            <person name="Chan C."/>
        </authorList>
    </citation>
    <scope>NUCLEOTIDE SEQUENCE [LARGE SCALE GENOMIC DNA]</scope>
</reference>
<evidence type="ECO:0000313" key="3">
    <source>
        <dbReference type="EMBL" id="CAL1170984.1"/>
    </source>
</evidence>
<reference evidence="2" key="1">
    <citation type="submission" date="2022-10" db="EMBL/GenBank/DDBJ databases">
        <authorList>
            <person name="Chen Y."/>
            <person name="Dougan E. K."/>
            <person name="Chan C."/>
            <person name="Rhodes N."/>
            <person name="Thang M."/>
        </authorList>
    </citation>
    <scope>NUCLEOTIDE SEQUENCE</scope>
</reference>
<dbReference type="EMBL" id="CAMXCT010006645">
    <property type="protein sequence ID" value="CAI4017609.1"/>
    <property type="molecule type" value="Genomic_DNA"/>
</dbReference>
<evidence type="ECO:0000256" key="1">
    <source>
        <dbReference type="SAM" id="MobiDB-lite"/>
    </source>
</evidence>
<dbReference type="AlphaFoldDB" id="A0A9P1GMK6"/>
<proteinExistence type="predicted"/>
<protein>
    <submittedName>
        <fullName evidence="2">Uncharacterized protein</fullName>
    </submittedName>
</protein>
<feature type="region of interest" description="Disordered" evidence="1">
    <location>
        <begin position="715"/>
        <end position="739"/>
    </location>
</feature>
<dbReference type="Proteomes" id="UP001152797">
    <property type="component" value="Unassembled WGS sequence"/>
</dbReference>
<sequence length="1225" mass="134709">MSLVGPAVDVESMSLSGRADCVAPEVSAKLGPFALQASGPNQLASVETEFGASVYRPKDHFGFLHPNVELSVTHCARPSSLASESVVSPGQSMSPVGPAVDVESLSLSGRAVSVAPGVSAKPGPIALQDSGPNQPALVAPEFGESVYRPKDHFGFLQPDVQTAFLHTPPIGQHSKAEFFNSLSEVDPGQARRVHEALFKANQTLPDFKHSIIKPDEQMYVHQRKSSGMQATPDDKNACPDLPKPGIQATPGEHNAWENHQHESTSVPIAAKLPMLPLERHSEIGSSALPSDVNCLVQREASELPTQTMNNLAEDGKAQDPWISRDPWSQAIASANHKTSRSSNLPSDPSQQQMHPYQQHGGVNQFASRKRGSHAGHGAGSLYKMFVKQGTTVGQVAIAEGNLLELPEPVRTLDAMGLHLPVYREVFDNQIILFEDGTKPHLIQYPFMDNMSRHDALWSQQGWVACDEMKFYLQMIGQPNLTNTTPPVIAPQDEDGPRLIEEWLTIGMDKIGAGHTSFSLHTACLFNQHWFPISALFNNDEIKVTTTLTDLPTLKNWIQVSLGFDVLFQYRVPIESFPADCGFQTIAAIMAHDLADSRAYPMSSEDAIKWRQQFANHLANQGTADRFDYQVQYGGVAEPLVTELSVLLQAHGVKADRVGELATHLIQTFGKQSIQQTLGSARPWADMKAKASAHRPPIKLVLTEELQSQIHDRLQTGKQIGNKKNKQNKRASQTTWSAPRASEVQIPNGIFQQSDGSPLNQITLHQMQLNQKGVAVVNIEDALPFLHLQKPISAEGIGMLVLDFQDQALPACHQIIRFPASCAGTQEPMILTAALLQLGQQQVTRLLPSDPTGIEQVETAVVRAVIYKDQCTVNWTTMATKPVKNMLALEHFDCLGKEDILDVWDRQHLSKMYQKVKPEESDLFSVVLRVKASSLSKLLESNSKDGIYFEPRQQSGRAPCPEHRVIWLPKKSFHDVLIAKQSTHHETHIARNGDRFGLRTSSQHAADVHALHRPDVAYLDGTNTSTYRIAPLPFGSTKQSIQKVFDTWEWNARPSHSQGLTPDKNGLVWIAHASEPPNFFIFTMQHGDVLISEVQSSKPSAKRVEGVPVASARTLRHLNSSAMVAANVSHDISKQDPLQLNDPWAGAAKGQSARSTSITPSQMASMENNVEKRLRATFQQQLTGTKTDDAPMDAQVDTRVTQLEQQVSSLTDNLNQLTGSLSSFKQ</sequence>
<evidence type="ECO:0000313" key="2">
    <source>
        <dbReference type="EMBL" id="CAI4017609.1"/>
    </source>
</evidence>
<dbReference type="EMBL" id="CAMXCT020006645">
    <property type="protein sequence ID" value="CAL1170984.1"/>
    <property type="molecule type" value="Genomic_DNA"/>
</dbReference>
<feature type="region of interest" description="Disordered" evidence="1">
    <location>
        <begin position="333"/>
        <end position="357"/>
    </location>
</feature>
<evidence type="ECO:0000313" key="4">
    <source>
        <dbReference type="Proteomes" id="UP001152797"/>
    </source>
</evidence>
<gene>
    <name evidence="2" type="ORF">C1SCF055_LOCUS42240</name>
</gene>
<organism evidence="2">
    <name type="scientific">Cladocopium goreaui</name>
    <dbReference type="NCBI Taxonomy" id="2562237"/>
    <lineage>
        <taxon>Eukaryota</taxon>
        <taxon>Sar</taxon>
        <taxon>Alveolata</taxon>
        <taxon>Dinophyceae</taxon>
        <taxon>Suessiales</taxon>
        <taxon>Symbiodiniaceae</taxon>
        <taxon>Cladocopium</taxon>
    </lineage>
</organism>
<comment type="caution">
    <text evidence="2">The sequence shown here is derived from an EMBL/GenBank/DDBJ whole genome shotgun (WGS) entry which is preliminary data.</text>
</comment>
<name>A0A9P1GMK6_9DINO</name>
<dbReference type="EMBL" id="CAMXCT030006645">
    <property type="protein sequence ID" value="CAL4804921.1"/>
    <property type="molecule type" value="Genomic_DNA"/>
</dbReference>
<accession>A0A9P1GMK6</accession>
<keyword evidence="4" id="KW-1185">Reference proteome</keyword>